<feature type="signal peptide" evidence="1">
    <location>
        <begin position="1"/>
        <end position="23"/>
    </location>
</feature>
<dbReference type="PROSITE" id="PS51257">
    <property type="entry name" value="PROKAR_LIPOPROTEIN"/>
    <property type="match status" value="1"/>
</dbReference>
<dbReference type="EMBL" id="CTRI01000029">
    <property type="protein sequence ID" value="CQR38273.1"/>
    <property type="molecule type" value="Genomic_DNA"/>
</dbReference>
<protein>
    <submittedName>
        <fullName evidence="2">Uncharacterized protein</fullName>
    </submittedName>
</protein>
<evidence type="ECO:0000313" key="3">
    <source>
        <dbReference type="Proteomes" id="UP000078599"/>
    </source>
</evidence>
<sequence length="183" mass="20454">MSMLRRILLMNLMALACWQAAEAAIATSVPPTWQNQGARFSVQLTPLDGEQAEAFFENMGYPQGAVREVAAVCVFGTTIRNSAGQPVRYDVSRWRAVTTDGKRHRLITKTVWLARWKAFGLAADWSILPPRQTLQPGDWAQGFTTVDLPAGTRFNLNYEWKQDAIEHHAVVRGAQCAPRTSRP</sequence>
<evidence type="ECO:0000256" key="1">
    <source>
        <dbReference type="SAM" id="SignalP"/>
    </source>
</evidence>
<organism evidence="2 3">
    <name type="scientific">Thiomonas arsenitoxydans (strain DSM 22701 / CIP 110005 / 3As)</name>
    <dbReference type="NCBI Taxonomy" id="426114"/>
    <lineage>
        <taxon>Bacteria</taxon>
        <taxon>Pseudomonadati</taxon>
        <taxon>Pseudomonadota</taxon>
        <taxon>Betaproteobacteria</taxon>
        <taxon>Burkholderiales</taxon>
        <taxon>Thiomonas</taxon>
    </lineage>
</organism>
<evidence type="ECO:0000313" key="2">
    <source>
        <dbReference type="EMBL" id="CQR38273.1"/>
    </source>
</evidence>
<name>A0ABP1Z6N7_THIA3</name>
<comment type="caution">
    <text evidence="2">The sequence shown here is derived from an EMBL/GenBank/DDBJ whole genome shotgun (WGS) entry which is preliminary data.</text>
</comment>
<dbReference type="Proteomes" id="UP000078599">
    <property type="component" value="Unassembled WGS sequence"/>
</dbReference>
<accession>A0ABP1Z6N7</accession>
<feature type="chain" id="PRO_5047435893" evidence="1">
    <location>
        <begin position="24"/>
        <end position="183"/>
    </location>
</feature>
<keyword evidence="3" id="KW-1185">Reference proteome</keyword>
<reference evidence="2 3" key="1">
    <citation type="submission" date="2015-03" db="EMBL/GenBank/DDBJ databases">
        <authorList>
            <person name="Regsiter A."/>
            <person name="william w."/>
        </authorList>
    </citation>
    <scope>NUCLEOTIDE SEQUENCE [LARGE SCALE GENOMIC DNA]</scope>
    <source>
        <strain evidence="2 3">CB1</strain>
    </source>
</reference>
<gene>
    <name evidence="2" type="ORF">THICB1_70376</name>
</gene>
<keyword evidence="1" id="KW-0732">Signal</keyword>
<proteinExistence type="predicted"/>